<organism evidence="2 3">
    <name type="scientific">Psilocybe cyanescens</name>
    <dbReference type="NCBI Taxonomy" id="93625"/>
    <lineage>
        <taxon>Eukaryota</taxon>
        <taxon>Fungi</taxon>
        <taxon>Dikarya</taxon>
        <taxon>Basidiomycota</taxon>
        <taxon>Agaricomycotina</taxon>
        <taxon>Agaricomycetes</taxon>
        <taxon>Agaricomycetidae</taxon>
        <taxon>Agaricales</taxon>
        <taxon>Agaricineae</taxon>
        <taxon>Strophariaceae</taxon>
        <taxon>Psilocybe</taxon>
    </lineage>
</organism>
<proteinExistence type="predicted"/>
<name>A0A409WT24_PSICY</name>
<accession>A0A409WT24</accession>
<dbReference type="SUPFAM" id="SSF55729">
    <property type="entry name" value="Acyl-CoA N-acyltransferases (Nat)"/>
    <property type="match status" value="1"/>
</dbReference>
<comment type="caution">
    <text evidence="2">The sequence shown here is derived from an EMBL/GenBank/DDBJ whole genome shotgun (WGS) entry which is preliminary data.</text>
</comment>
<dbReference type="Proteomes" id="UP000283269">
    <property type="component" value="Unassembled WGS sequence"/>
</dbReference>
<evidence type="ECO:0000313" key="3">
    <source>
        <dbReference type="Proteomes" id="UP000283269"/>
    </source>
</evidence>
<reference evidence="2 3" key="1">
    <citation type="journal article" date="2018" name="Evol. Lett.">
        <title>Horizontal gene cluster transfer increased hallucinogenic mushroom diversity.</title>
        <authorList>
            <person name="Reynolds H.T."/>
            <person name="Vijayakumar V."/>
            <person name="Gluck-Thaler E."/>
            <person name="Korotkin H.B."/>
            <person name="Matheny P.B."/>
            <person name="Slot J.C."/>
        </authorList>
    </citation>
    <scope>NUCLEOTIDE SEQUENCE [LARGE SCALE GENOMIC DNA]</scope>
    <source>
        <strain evidence="2 3">2631</strain>
    </source>
</reference>
<dbReference type="Gene3D" id="3.40.630.30">
    <property type="match status" value="1"/>
</dbReference>
<dbReference type="InterPro" id="IPR016181">
    <property type="entry name" value="Acyl_CoA_acyltransferase"/>
</dbReference>
<keyword evidence="3" id="KW-1185">Reference proteome</keyword>
<dbReference type="InterPro" id="IPR000182">
    <property type="entry name" value="GNAT_dom"/>
</dbReference>
<gene>
    <name evidence="2" type="ORF">CVT25_013352</name>
</gene>
<protein>
    <recommendedName>
        <fullName evidence="1">N-acetyltransferase domain-containing protein</fullName>
    </recommendedName>
</protein>
<dbReference type="EMBL" id="NHYD01003226">
    <property type="protein sequence ID" value="PPQ81674.1"/>
    <property type="molecule type" value="Genomic_DNA"/>
</dbReference>
<dbReference type="AlphaFoldDB" id="A0A409WT24"/>
<dbReference type="Pfam" id="PF13302">
    <property type="entry name" value="Acetyltransf_3"/>
    <property type="match status" value="1"/>
</dbReference>
<dbReference type="GO" id="GO:0016747">
    <property type="term" value="F:acyltransferase activity, transferring groups other than amino-acyl groups"/>
    <property type="evidence" value="ECO:0007669"/>
    <property type="project" value="InterPro"/>
</dbReference>
<feature type="domain" description="N-acetyltransferase" evidence="1">
    <location>
        <begin position="17"/>
        <end position="167"/>
    </location>
</feature>
<sequence>MSQPFLVSVRSRSPKARIFLRSPLYTDVNSLTARGNDPICIQYLPWLQNATITNESNMKQVKNWRAESGIKGIFLVIVLLPEHGGPQGISIADDATIGDSGFGPIDLKAKTGECGVMLNSAPSIRGKGLAVEALDINFAYGFDHLGLETIDFGTDNNNLPMRRLLERKFGLSGTFNEEKGSWRFVVTKEWWAERSKAAGEDRVVVDAEEIPFDAGELTETETKAT</sequence>
<evidence type="ECO:0000313" key="2">
    <source>
        <dbReference type="EMBL" id="PPQ81674.1"/>
    </source>
</evidence>
<dbReference type="InParanoid" id="A0A409WT24"/>
<dbReference type="OrthoDB" id="64477at2759"/>
<evidence type="ECO:0000259" key="1">
    <source>
        <dbReference type="Pfam" id="PF13302"/>
    </source>
</evidence>